<comment type="subcellular location">
    <subcellularLocation>
        <location evidence="1 9">Cell membrane</location>
        <topology evidence="1 9">Multi-pass membrane protein</topology>
    </subcellularLocation>
</comment>
<protein>
    <recommendedName>
        <fullName evidence="9">Sodium/potassium-transporting ATPase subunit beta-1-interacting protein</fullName>
        <shortName evidence="9">Na(+)/K(+)-transporting ATPase subunit beta-1-interacting protein</shortName>
    </recommendedName>
</protein>
<evidence type="ECO:0000256" key="5">
    <source>
        <dbReference type="ARBA" id="ARBA00022692"/>
    </source>
</evidence>
<keyword evidence="11" id="KW-1185">Reference proteome</keyword>
<evidence type="ECO:0000256" key="2">
    <source>
        <dbReference type="ARBA" id="ARBA00006364"/>
    </source>
</evidence>
<evidence type="ECO:0000313" key="10">
    <source>
        <dbReference type="EMBL" id="KAJ7304218.1"/>
    </source>
</evidence>
<accession>A0A9Q0X7D0</accession>
<evidence type="ECO:0000256" key="7">
    <source>
        <dbReference type="ARBA" id="ARBA00023136"/>
    </source>
</evidence>
<sequence length="309" mass="35185">MGKCNGRCTLVGFCCLQLIAALERQIFDFLGYQWVPILANFLHIMAVILGVFGTIQYRSKYLILYAVWLVLWVGWNAFIICFYLEVGNLSQDRDFIMTFNTSLHRSWWMENGPGCLVTPVINSNLALEDHHVITVTGCLLDYQYIEVVSSAMQIFLALFGFVYACYVSKVFMEEEDSFDFIGGFDSYGYQAPQKMSHLQLQPLYTCMMLAGGDTPGDTRWKASDLGKAVSLPQLFIFVITIHFQGGKDDAEKILRKIGSVLLSLKNASVETRTFYIQSIRFVTKLSLSFHKPYWLGRQVSPGEHQDEDD</sequence>
<dbReference type="Pfam" id="PF05640">
    <property type="entry name" value="NKAIN"/>
    <property type="match status" value="1"/>
</dbReference>
<reference evidence="10" key="1">
    <citation type="journal article" date="2023" name="DNA Res.">
        <title>Chromosome-level genome assembly of Phrynocephalus forsythii using third-generation DNA sequencing and Hi-C analysis.</title>
        <authorList>
            <person name="Qi Y."/>
            <person name="Zhao W."/>
            <person name="Zhao Y."/>
            <person name="Niu C."/>
            <person name="Cao S."/>
            <person name="Zhang Y."/>
        </authorList>
    </citation>
    <scope>NUCLEOTIDE SEQUENCE</scope>
    <source>
        <tissue evidence="10">Muscle</tissue>
    </source>
</reference>
<dbReference type="GO" id="GO:0002028">
    <property type="term" value="P:regulation of sodium ion transport"/>
    <property type="evidence" value="ECO:0007669"/>
    <property type="project" value="UniProtKB-UniRule"/>
</dbReference>
<dbReference type="Proteomes" id="UP001142489">
    <property type="component" value="Unassembled WGS sequence"/>
</dbReference>
<comment type="caution">
    <text evidence="10">The sequence shown here is derived from an EMBL/GenBank/DDBJ whole genome shotgun (WGS) entry which is preliminary data.</text>
</comment>
<evidence type="ECO:0000256" key="6">
    <source>
        <dbReference type="ARBA" id="ARBA00022989"/>
    </source>
</evidence>
<dbReference type="PANTHER" id="PTHR13084">
    <property type="entry name" value="T-CELL LYMPHOMA BREAKPOINT-ASSOCIATED TARGET 1-RELATED"/>
    <property type="match status" value="1"/>
</dbReference>
<keyword evidence="8" id="KW-0325">Glycoprotein</keyword>
<dbReference type="PANTHER" id="PTHR13084:SF4">
    <property type="entry name" value="SODIUM_POTASSIUM-TRANSPORTING ATPASE SUBUNIT BETA-1-INTERACTING PROTEIN 1"/>
    <property type="match status" value="1"/>
</dbReference>
<evidence type="ECO:0000256" key="8">
    <source>
        <dbReference type="ARBA" id="ARBA00023180"/>
    </source>
</evidence>
<dbReference type="OrthoDB" id="10050321at2759"/>
<evidence type="ECO:0000256" key="9">
    <source>
        <dbReference type="RuleBase" id="RU368041"/>
    </source>
</evidence>
<organism evidence="10 11">
    <name type="scientific">Phrynocephalus forsythii</name>
    <dbReference type="NCBI Taxonomy" id="171643"/>
    <lineage>
        <taxon>Eukaryota</taxon>
        <taxon>Metazoa</taxon>
        <taxon>Chordata</taxon>
        <taxon>Craniata</taxon>
        <taxon>Vertebrata</taxon>
        <taxon>Euteleostomi</taxon>
        <taxon>Lepidosauria</taxon>
        <taxon>Squamata</taxon>
        <taxon>Bifurcata</taxon>
        <taxon>Unidentata</taxon>
        <taxon>Episquamata</taxon>
        <taxon>Toxicofera</taxon>
        <taxon>Iguania</taxon>
        <taxon>Acrodonta</taxon>
        <taxon>Agamidae</taxon>
        <taxon>Agaminae</taxon>
        <taxon>Phrynocephalus</taxon>
    </lineage>
</organism>
<evidence type="ECO:0000256" key="4">
    <source>
        <dbReference type="ARBA" id="ARBA00022475"/>
    </source>
</evidence>
<keyword evidence="5 9" id="KW-0812">Transmembrane</keyword>
<dbReference type="GO" id="GO:0005886">
    <property type="term" value="C:plasma membrane"/>
    <property type="evidence" value="ECO:0007669"/>
    <property type="project" value="UniProtKB-SubCell"/>
</dbReference>
<gene>
    <name evidence="10" type="ORF">JRQ81_011753</name>
</gene>
<keyword evidence="4 9" id="KW-1003">Cell membrane</keyword>
<evidence type="ECO:0000256" key="1">
    <source>
        <dbReference type="ARBA" id="ARBA00004651"/>
    </source>
</evidence>
<feature type="transmembrane region" description="Helical" evidence="9">
    <location>
        <begin position="62"/>
        <end position="85"/>
    </location>
</feature>
<dbReference type="InterPro" id="IPR008516">
    <property type="entry name" value="Na/K-Atpase_Interacting"/>
</dbReference>
<keyword evidence="7 9" id="KW-0472">Membrane</keyword>
<proteinExistence type="inferred from homology"/>
<evidence type="ECO:0000313" key="11">
    <source>
        <dbReference type="Proteomes" id="UP001142489"/>
    </source>
</evidence>
<comment type="similarity">
    <text evidence="2 9">Belongs to the NKAIN family.</text>
</comment>
<feature type="transmembrane region" description="Helical" evidence="9">
    <location>
        <begin position="147"/>
        <end position="166"/>
    </location>
</feature>
<comment type="subunit">
    <text evidence="3">Interacts with atp1b1 C-terminus.</text>
</comment>
<evidence type="ECO:0000256" key="3">
    <source>
        <dbReference type="ARBA" id="ARBA00011461"/>
    </source>
</evidence>
<keyword evidence="6 9" id="KW-1133">Transmembrane helix</keyword>
<dbReference type="EMBL" id="JAPFRF010000023">
    <property type="protein sequence ID" value="KAJ7304218.1"/>
    <property type="molecule type" value="Genomic_DNA"/>
</dbReference>
<feature type="transmembrane region" description="Helical" evidence="9">
    <location>
        <begin position="34"/>
        <end position="55"/>
    </location>
</feature>
<dbReference type="AlphaFoldDB" id="A0A9Q0X7D0"/>
<name>A0A9Q0X7D0_9SAUR</name>